<dbReference type="Gene3D" id="3.90.1720.10">
    <property type="entry name" value="endopeptidase domain like (from Nostoc punctiforme)"/>
    <property type="match status" value="1"/>
</dbReference>
<feature type="region of interest" description="Disordered" evidence="7">
    <location>
        <begin position="25"/>
        <end position="59"/>
    </location>
</feature>
<dbReference type="Pfam" id="PF00877">
    <property type="entry name" value="NLPC_P60"/>
    <property type="match status" value="1"/>
</dbReference>
<evidence type="ECO:0000259" key="9">
    <source>
        <dbReference type="PROSITE" id="PS51782"/>
    </source>
</evidence>
<dbReference type="PROSITE" id="PS51935">
    <property type="entry name" value="NLPC_P60"/>
    <property type="match status" value="1"/>
</dbReference>
<keyword evidence="2" id="KW-0645">Protease</keyword>
<evidence type="ECO:0000256" key="3">
    <source>
        <dbReference type="ARBA" id="ARBA00022729"/>
    </source>
</evidence>
<comment type="similarity">
    <text evidence="1">Belongs to the peptidase C40 family.</text>
</comment>
<reference evidence="11 12" key="1">
    <citation type="submission" date="2017-05" db="EMBL/GenBank/DDBJ databases">
        <authorList>
            <person name="Varghese N."/>
            <person name="Submissions S."/>
        </authorList>
    </citation>
    <scope>NUCLEOTIDE SEQUENCE [LARGE SCALE GENOMIC DNA]</scope>
    <source>
        <strain evidence="11 12">DSM 45474</strain>
    </source>
</reference>
<protein>
    <submittedName>
        <fullName evidence="11">LysM domain-containing protein</fullName>
    </submittedName>
</protein>
<evidence type="ECO:0000256" key="2">
    <source>
        <dbReference type="ARBA" id="ARBA00022670"/>
    </source>
</evidence>
<feature type="domain" description="LysM" evidence="9">
    <location>
        <begin position="94"/>
        <end position="139"/>
    </location>
</feature>
<evidence type="ECO:0000256" key="1">
    <source>
        <dbReference type="ARBA" id="ARBA00007074"/>
    </source>
</evidence>
<dbReference type="RefSeq" id="WP_142506441.1">
    <property type="nucleotide sequence ID" value="NZ_FXTI01000011.1"/>
</dbReference>
<feature type="signal peptide" evidence="8">
    <location>
        <begin position="1"/>
        <end position="27"/>
    </location>
</feature>
<dbReference type="SUPFAM" id="SSF54001">
    <property type="entry name" value="Cysteine proteinases"/>
    <property type="match status" value="1"/>
</dbReference>
<sequence>MDHPGKKVMTSLALAGSLLLPSQSVDAAVSTEAEDEKVKKDKEGNQATQSTSEVQRSPQKVEYHVISSGIRMHMGASSGQDSSSSDVQFKRSAGFHIVKKGDTLSEIAADHGMKLKNLLKQNPQVDNPHWIQVGDRIRLDASSKESKDYTKSKQKKGSSNLSSSNGRQSGKAYQVIREAKTLLDASYQYGAEGPNHFDCSGFTQYVFKQNGYHLPRSSSAQASVGQAVRRSALKMGDLLFFRTGGGGISHVSIYMGNGQMIHATNPRSDITISNLNERYWSKRYAGARRVIQ</sequence>
<organism evidence="11 12">
    <name type="scientific">Melghirimyces algeriensis</name>
    <dbReference type="NCBI Taxonomy" id="910412"/>
    <lineage>
        <taxon>Bacteria</taxon>
        <taxon>Bacillati</taxon>
        <taxon>Bacillota</taxon>
        <taxon>Bacilli</taxon>
        <taxon>Bacillales</taxon>
        <taxon>Thermoactinomycetaceae</taxon>
        <taxon>Melghirimyces</taxon>
    </lineage>
</organism>
<dbReference type="SMART" id="SM00257">
    <property type="entry name" value="LysM"/>
    <property type="match status" value="1"/>
</dbReference>
<feature type="chain" id="PRO_5022016691" evidence="8">
    <location>
        <begin position="28"/>
        <end position="292"/>
    </location>
</feature>
<dbReference type="PANTHER" id="PTHR47053:SF1">
    <property type="entry name" value="MUREIN DD-ENDOPEPTIDASE MEPH-RELATED"/>
    <property type="match status" value="1"/>
</dbReference>
<dbReference type="CDD" id="cd00118">
    <property type="entry name" value="LysM"/>
    <property type="match status" value="1"/>
</dbReference>
<dbReference type="PANTHER" id="PTHR47053">
    <property type="entry name" value="MUREIN DD-ENDOPEPTIDASE MEPH-RELATED"/>
    <property type="match status" value="1"/>
</dbReference>
<feature type="compositionally biased region" description="Basic and acidic residues" evidence="7">
    <location>
        <begin position="142"/>
        <end position="151"/>
    </location>
</feature>
<feature type="compositionally biased region" description="Polar residues" evidence="7">
    <location>
        <begin position="45"/>
        <end position="58"/>
    </location>
</feature>
<dbReference type="GO" id="GO:0008234">
    <property type="term" value="F:cysteine-type peptidase activity"/>
    <property type="evidence" value="ECO:0007669"/>
    <property type="project" value="UniProtKB-KW"/>
</dbReference>
<dbReference type="AlphaFoldDB" id="A0A521EX08"/>
<keyword evidence="5" id="KW-0378">Hydrolase</keyword>
<dbReference type="InterPro" id="IPR000064">
    <property type="entry name" value="NLP_P60_dom"/>
</dbReference>
<dbReference type="InterPro" id="IPR018392">
    <property type="entry name" value="LysM"/>
</dbReference>
<feature type="domain" description="NlpC/P60" evidence="10">
    <location>
        <begin position="169"/>
        <end position="291"/>
    </location>
</feature>
<dbReference type="Pfam" id="PF01476">
    <property type="entry name" value="LysM"/>
    <property type="match status" value="1"/>
</dbReference>
<dbReference type="SUPFAM" id="SSF54106">
    <property type="entry name" value="LysM domain"/>
    <property type="match status" value="1"/>
</dbReference>
<keyword evidence="4" id="KW-0677">Repeat</keyword>
<dbReference type="Proteomes" id="UP000315636">
    <property type="component" value="Unassembled WGS sequence"/>
</dbReference>
<gene>
    <name evidence="11" type="ORF">SAMN06264849_11149</name>
</gene>
<name>A0A521EX08_9BACL</name>
<evidence type="ECO:0000256" key="7">
    <source>
        <dbReference type="SAM" id="MobiDB-lite"/>
    </source>
</evidence>
<proteinExistence type="inferred from homology"/>
<dbReference type="EMBL" id="FXTI01000011">
    <property type="protein sequence ID" value="SMO88445.1"/>
    <property type="molecule type" value="Genomic_DNA"/>
</dbReference>
<evidence type="ECO:0000313" key="12">
    <source>
        <dbReference type="Proteomes" id="UP000315636"/>
    </source>
</evidence>
<evidence type="ECO:0000256" key="4">
    <source>
        <dbReference type="ARBA" id="ARBA00022737"/>
    </source>
</evidence>
<dbReference type="InterPro" id="IPR051202">
    <property type="entry name" value="Peptidase_C40"/>
</dbReference>
<keyword evidence="3 8" id="KW-0732">Signal</keyword>
<keyword evidence="12" id="KW-1185">Reference proteome</keyword>
<keyword evidence="6" id="KW-0788">Thiol protease</keyword>
<evidence type="ECO:0000256" key="6">
    <source>
        <dbReference type="ARBA" id="ARBA00022807"/>
    </source>
</evidence>
<dbReference type="InterPro" id="IPR036779">
    <property type="entry name" value="LysM_dom_sf"/>
</dbReference>
<feature type="region of interest" description="Disordered" evidence="7">
    <location>
        <begin position="142"/>
        <end position="170"/>
    </location>
</feature>
<dbReference type="OrthoDB" id="9813368at2"/>
<feature type="compositionally biased region" description="Low complexity" evidence="7">
    <location>
        <begin position="157"/>
        <end position="170"/>
    </location>
</feature>
<dbReference type="Gene3D" id="3.10.350.10">
    <property type="entry name" value="LysM domain"/>
    <property type="match status" value="1"/>
</dbReference>
<evidence type="ECO:0000259" key="10">
    <source>
        <dbReference type="PROSITE" id="PS51935"/>
    </source>
</evidence>
<dbReference type="InterPro" id="IPR038765">
    <property type="entry name" value="Papain-like_cys_pep_sf"/>
</dbReference>
<evidence type="ECO:0000313" key="11">
    <source>
        <dbReference type="EMBL" id="SMO88445.1"/>
    </source>
</evidence>
<dbReference type="GO" id="GO:0006508">
    <property type="term" value="P:proteolysis"/>
    <property type="evidence" value="ECO:0007669"/>
    <property type="project" value="UniProtKB-KW"/>
</dbReference>
<evidence type="ECO:0000256" key="8">
    <source>
        <dbReference type="SAM" id="SignalP"/>
    </source>
</evidence>
<accession>A0A521EX08</accession>
<dbReference type="PROSITE" id="PS51782">
    <property type="entry name" value="LYSM"/>
    <property type="match status" value="1"/>
</dbReference>
<evidence type="ECO:0000256" key="5">
    <source>
        <dbReference type="ARBA" id="ARBA00022801"/>
    </source>
</evidence>